<dbReference type="AlphaFoldDB" id="A0A147HUR9"/>
<dbReference type="RefSeq" id="WP_058733950.1">
    <property type="nucleotide sequence ID" value="NZ_LDTD01000093.1"/>
</dbReference>
<feature type="transmembrane region" description="Helical" evidence="2">
    <location>
        <begin position="63"/>
        <end position="85"/>
    </location>
</feature>
<feature type="compositionally biased region" description="Basic and acidic residues" evidence="1">
    <location>
        <begin position="110"/>
        <end position="120"/>
    </location>
</feature>
<accession>A0A147HUR9</accession>
<feature type="region of interest" description="Disordered" evidence="1">
    <location>
        <begin position="171"/>
        <end position="206"/>
    </location>
</feature>
<evidence type="ECO:0000313" key="4">
    <source>
        <dbReference type="Proteomes" id="UP000072867"/>
    </source>
</evidence>
<feature type="transmembrane region" description="Helical" evidence="2">
    <location>
        <begin position="12"/>
        <end position="32"/>
    </location>
</feature>
<evidence type="ECO:0000256" key="2">
    <source>
        <dbReference type="SAM" id="Phobius"/>
    </source>
</evidence>
<dbReference type="PATRIC" id="fig|33051.3.peg.3953"/>
<keyword evidence="2" id="KW-0472">Membrane</keyword>
<gene>
    <name evidence="3" type="ORF">NS319_12820</name>
</gene>
<sequence length="229" mass="24453">MTFTATPSPYRLAPAWIGGAIGVFLAFLVLVAPDWRLETLVGQLGLPDILSAAQPPLGTKARLMLAVAAGIGAGAVGWAIAYLLWGPGGLLAKRVPVEREDDDDYVPSVRRSDRHPDAPPRRPLHAAELGAPPPPAVEEEDIVERTLPADLDQPLAAFDPDAILSAPRAPVRPVAPLTPEPMPLPPMRDPASVEQGAALPLPDRANESIETLLDRLERETALRKSKRAD</sequence>
<keyword evidence="2" id="KW-1133">Transmembrane helix</keyword>
<dbReference type="STRING" id="33051.SB4_09160"/>
<dbReference type="Proteomes" id="UP000072867">
    <property type="component" value="Unassembled WGS sequence"/>
</dbReference>
<name>A0A147HUR9_9SPHN</name>
<organism evidence="3 4">
    <name type="scientific">Sphingomonas sanguinis</name>
    <dbReference type="NCBI Taxonomy" id="33051"/>
    <lineage>
        <taxon>Bacteria</taxon>
        <taxon>Pseudomonadati</taxon>
        <taxon>Pseudomonadota</taxon>
        <taxon>Alphaproteobacteria</taxon>
        <taxon>Sphingomonadales</taxon>
        <taxon>Sphingomonadaceae</taxon>
        <taxon>Sphingomonas</taxon>
    </lineage>
</organism>
<proteinExistence type="predicted"/>
<protein>
    <submittedName>
        <fullName evidence="3">Uncharacterized protein</fullName>
    </submittedName>
</protein>
<feature type="compositionally biased region" description="Pro residues" evidence="1">
    <location>
        <begin position="176"/>
        <end position="188"/>
    </location>
</feature>
<reference evidence="3 4" key="1">
    <citation type="journal article" date="2016" name="Front. Microbiol.">
        <title>Genomic Resource of Rice Seed Associated Bacteria.</title>
        <authorList>
            <person name="Midha S."/>
            <person name="Bansal K."/>
            <person name="Sharma S."/>
            <person name="Kumar N."/>
            <person name="Patil P.P."/>
            <person name="Chaudhry V."/>
            <person name="Patil P.B."/>
        </authorList>
    </citation>
    <scope>NUCLEOTIDE SEQUENCE [LARGE SCALE GENOMIC DNA]</scope>
    <source>
        <strain evidence="3 4">NS319</strain>
    </source>
</reference>
<comment type="caution">
    <text evidence="3">The sequence shown here is derived from an EMBL/GenBank/DDBJ whole genome shotgun (WGS) entry which is preliminary data.</text>
</comment>
<evidence type="ECO:0000256" key="1">
    <source>
        <dbReference type="SAM" id="MobiDB-lite"/>
    </source>
</evidence>
<keyword evidence="2" id="KW-0812">Transmembrane</keyword>
<evidence type="ECO:0000313" key="3">
    <source>
        <dbReference type="EMBL" id="KTT68669.1"/>
    </source>
</evidence>
<dbReference type="EMBL" id="LDTD01000093">
    <property type="protein sequence ID" value="KTT68669.1"/>
    <property type="molecule type" value="Genomic_DNA"/>
</dbReference>
<feature type="region of interest" description="Disordered" evidence="1">
    <location>
        <begin position="101"/>
        <end position="137"/>
    </location>
</feature>